<name>K2GS93_9BACT</name>
<feature type="signal peptide" evidence="1">
    <location>
        <begin position="1"/>
        <end position="21"/>
    </location>
</feature>
<keyword evidence="1" id="KW-0732">Signal</keyword>
<dbReference type="EMBL" id="AMFJ01000932">
    <property type="protein sequence ID" value="EKE26135.1"/>
    <property type="molecule type" value="Genomic_DNA"/>
</dbReference>
<accession>K2GS93</accession>
<proteinExistence type="predicted"/>
<feature type="chain" id="PRO_5017330089" description="SH3b domain-containing protein" evidence="1">
    <location>
        <begin position="22"/>
        <end position="292"/>
    </location>
</feature>
<sequence>MKKYISLLLIFLNLWLDTAIAVDKINEDGYNKASVEPYSINIRVLPSFNSKVIKTLKKDSVIKYNWRLKDWFIKIRYTGKDWKEYYGYTLWKLLRPLETNETKPILNPTRKDWKLESKILNSTDFRNSNYPHFLSVLSYKNLQKTPTRNLEQVNSSYIRLSRYYDVLIKLYRQDKEKAKDKDIRANDDFIAEASTIFYSLHNYLLYLNNTDRDANIAWNWSYEGMIKSPKTCVIWYTNMSLGWLNAIAWMMPIELDKNLYKDSNWLFFALTDNQILNSKEVEKCKSEINIIF</sequence>
<protein>
    <recommendedName>
        <fullName evidence="3">SH3b domain-containing protein</fullName>
    </recommendedName>
</protein>
<evidence type="ECO:0000313" key="2">
    <source>
        <dbReference type="EMBL" id="EKE26135.1"/>
    </source>
</evidence>
<gene>
    <name evidence="2" type="ORF">ACD_4C00416G0006</name>
</gene>
<evidence type="ECO:0000256" key="1">
    <source>
        <dbReference type="SAM" id="SignalP"/>
    </source>
</evidence>
<comment type="caution">
    <text evidence="2">The sequence shown here is derived from an EMBL/GenBank/DDBJ whole genome shotgun (WGS) entry which is preliminary data.</text>
</comment>
<feature type="non-terminal residue" evidence="2">
    <location>
        <position position="292"/>
    </location>
</feature>
<dbReference type="AlphaFoldDB" id="K2GS93"/>
<reference evidence="2" key="1">
    <citation type="journal article" date="2012" name="Science">
        <title>Fermentation, hydrogen, and sulfur metabolism in multiple uncultivated bacterial phyla.</title>
        <authorList>
            <person name="Wrighton K.C."/>
            <person name="Thomas B.C."/>
            <person name="Sharon I."/>
            <person name="Miller C.S."/>
            <person name="Castelle C.J."/>
            <person name="VerBerkmoes N.C."/>
            <person name="Wilkins M.J."/>
            <person name="Hettich R.L."/>
            <person name="Lipton M.S."/>
            <person name="Williams K.H."/>
            <person name="Long P.E."/>
            <person name="Banfield J.F."/>
        </authorList>
    </citation>
    <scope>NUCLEOTIDE SEQUENCE [LARGE SCALE GENOMIC DNA]</scope>
</reference>
<evidence type="ECO:0008006" key="3">
    <source>
        <dbReference type="Google" id="ProtNLM"/>
    </source>
</evidence>
<organism evidence="2">
    <name type="scientific">uncultured bacterium</name>
    <name type="common">gcode 4</name>
    <dbReference type="NCBI Taxonomy" id="1234023"/>
    <lineage>
        <taxon>Bacteria</taxon>
        <taxon>environmental samples</taxon>
    </lineage>
</organism>